<name>A0A0K2VKP9_LEPSM</name>
<evidence type="ECO:0000313" key="1">
    <source>
        <dbReference type="EMBL" id="CDW50880.1"/>
    </source>
</evidence>
<reference evidence="1" key="1">
    <citation type="submission" date="2014-05" db="EMBL/GenBank/DDBJ databases">
        <authorList>
            <person name="Chronopoulou M."/>
        </authorList>
    </citation>
    <scope>NUCLEOTIDE SEQUENCE</scope>
    <source>
        <tissue evidence="1">Whole organism</tissue>
    </source>
</reference>
<organism evidence="1">
    <name type="scientific">Lepeophtheirus salmonis</name>
    <name type="common">Salmon louse</name>
    <name type="synonym">Caligus salmonis</name>
    <dbReference type="NCBI Taxonomy" id="72036"/>
    <lineage>
        <taxon>Eukaryota</taxon>
        <taxon>Metazoa</taxon>
        <taxon>Ecdysozoa</taxon>
        <taxon>Arthropoda</taxon>
        <taxon>Crustacea</taxon>
        <taxon>Multicrustacea</taxon>
        <taxon>Hexanauplia</taxon>
        <taxon>Copepoda</taxon>
        <taxon>Siphonostomatoida</taxon>
        <taxon>Caligidae</taxon>
        <taxon>Lepeophtheirus</taxon>
    </lineage>
</organism>
<proteinExistence type="predicted"/>
<protein>
    <submittedName>
        <fullName evidence="1">Uncharacterized protein</fullName>
    </submittedName>
</protein>
<accession>A0A0K2VKP9</accession>
<dbReference type="EMBL" id="HACA01033519">
    <property type="protein sequence ID" value="CDW50880.1"/>
    <property type="molecule type" value="Transcribed_RNA"/>
</dbReference>
<feature type="non-terminal residue" evidence="1">
    <location>
        <position position="1"/>
    </location>
</feature>
<sequence>YNFYIKKIYKIRTAEHIECQKITSTVYAIDININTSSSEHVHDSVTILFLDFIFKYNFIWETNTGFSWILFCKYTRSSTHFYTSVDLFHKILEL</sequence>
<dbReference type="AlphaFoldDB" id="A0A0K2VKP9"/>